<dbReference type="OrthoDB" id="445341at2759"/>
<dbReference type="GeneID" id="18238522"/>
<gene>
    <name evidence="3" type="ORF">BATDEDRAFT_24528</name>
</gene>
<evidence type="ECO:0000313" key="4">
    <source>
        <dbReference type="Proteomes" id="UP000007241"/>
    </source>
</evidence>
<dbReference type="EMBL" id="GL882883">
    <property type="protein sequence ID" value="EGF80957.1"/>
    <property type="molecule type" value="Genomic_DNA"/>
</dbReference>
<dbReference type="RefSeq" id="XP_006678477.1">
    <property type="nucleotide sequence ID" value="XM_006678414.1"/>
</dbReference>
<evidence type="ECO:0000313" key="3">
    <source>
        <dbReference type="EMBL" id="EGF80957.1"/>
    </source>
</evidence>
<dbReference type="OMA" id="IQHYRSG"/>
<evidence type="ECO:0000256" key="1">
    <source>
        <dbReference type="ARBA" id="ARBA00006336"/>
    </source>
</evidence>
<protein>
    <recommendedName>
        <fullName evidence="2">Fe2OG dioxygenase domain-containing protein</fullName>
    </recommendedName>
</protein>
<dbReference type="InterPro" id="IPR027450">
    <property type="entry name" value="AlkB-like"/>
</dbReference>
<dbReference type="SUPFAM" id="SSF51197">
    <property type="entry name" value="Clavaminate synthase-like"/>
    <property type="match status" value="1"/>
</dbReference>
<evidence type="ECO:0000259" key="2">
    <source>
        <dbReference type="PROSITE" id="PS51471"/>
    </source>
</evidence>
<dbReference type="Gene3D" id="2.60.120.590">
    <property type="entry name" value="Alpha-ketoglutarate-dependent dioxygenase AlkB-like"/>
    <property type="match status" value="1"/>
</dbReference>
<dbReference type="Proteomes" id="UP000007241">
    <property type="component" value="Unassembled WGS sequence"/>
</dbReference>
<dbReference type="AlphaFoldDB" id="F4P190"/>
<dbReference type="HOGENOM" id="CLU_550826_0_0_1"/>
<dbReference type="InterPro" id="IPR005123">
    <property type="entry name" value="Oxoglu/Fe-dep_dioxygenase_dom"/>
</dbReference>
<name>F4P190_BATDJ</name>
<dbReference type="PANTHER" id="PTHR31212">
    <property type="entry name" value="ALPHA-KETOGLUTARATE-DEPENDENT DIOXYGENASE ALKB HOMOLOG 3"/>
    <property type="match status" value="1"/>
</dbReference>
<proteinExistence type="inferred from homology"/>
<reference evidence="3 4" key="1">
    <citation type="submission" date="2009-12" db="EMBL/GenBank/DDBJ databases">
        <title>The draft genome of Batrachochytrium dendrobatidis.</title>
        <authorList>
            <consortium name="US DOE Joint Genome Institute (JGI-PGF)"/>
            <person name="Kuo A."/>
            <person name="Salamov A."/>
            <person name="Schmutz J."/>
            <person name="Lucas S."/>
            <person name="Pitluck S."/>
            <person name="Rosenblum E."/>
            <person name="Stajich J."/>
            <person name="Eisen M."/>
            <person name="Grigoriev I.V."/>
        </authorList>
    </citation>
    <scope>NUCLEOTIDE SEQUENCE [LARGE SCALE GENOMIC DNA]</scope>
    <source>
        <strain evidence="4">JAM81 / FGSC 10211</strain>
    </source>
</reference>
<dbReference type="InterPro" id="IPR037151">
    <property type="entry name" value="AlkB-like_sf"/>
</dbReference>
<keyword evidence="4" id="KW-1185">Reference proteome</keyword>
<comment type="similarity">
    <text evidence="1">Belongs to the isochorismatase family.</text>
</comment>
<dbReference type="SUPFAM" id="SSF52499">
    <property type="entry name" value="Isochorismatase-like hydrolases"/>
    <property type="match status" value="1"/>
</dbReference>
<dbReference type="STRING" id="684364.F4P190"/>
<organism evidence="3 4">
    <name type="scientific">Batrachochytrium dendrobatidis (strain JAM81 / FGSC 10211)</name>
    <name type="common">Frog chytrid fungus</name>
    <dbReference type="NCBI Taxonomy" id="684364"/>
    <lineage>
        <taxon>Eukaryota</taxon>
        <taxon>Fungi</taxon>
        <taxon>Fungi incertae sedis</taxon>
        <taxon>Chytridiomycota</taxon>
        <taxon>Chytridiomycota incertae sedis</taxon>
        <taxon>Chytridiomycetes</taxon>
        <taxon>Rhizophydiales</taxon>
        <taxon>Rhizophydiales incertae sedis</taxon>
        <taxon>Batrachochytrium</taxon>
    </lineage>
</organism>
<dbReference type="Gene3D" id="3.40.50.850">
    <property type="entry name" value="Isochorismatase-like"/>
    <property type="match status" value="1"/>
</dbReference>
<dbReference type="GO" id="GO:0051213">
    <property type="term" value="F:dioxygenase activity"/>
    <property type="evidence" value="ECO:0007669"/>
    <property type="project" value="InterPro"/>
</dbReference>
<sequence length="437" mass="48548">MNDSSLTRPIPSDCCVADSWGYQLHSDIQALVCPSDLVINKHSPSAFSGTSLASILASNNIRTVILCGLLSYTSILATAADAFFLGLDVIVPYECVGHNNMHKHMKAMHTISTWYGHVCHLESIIGKDLAHIYGAGDSRLVHNVMPPSLLNMNTTSTTTETHTGLFYALKHEVAWQEMFHRGGAVPRLVCVQGICDPATNNSIPIYRHPADTHPKFYPCTPVVDLIRRHISHLLGHELNHVLIQLYRDGKDYISEHSDKTLDVVAGTSIVNLSLGAERTMVLRSKRDTRHSTFHSELPTQSPLLTKPSRKTQRFNLPNNSLFIMGLKTNALWLHGIAQDKSNSALHSNTTDTLDSVLERISLTFRTIGTFITQDQKHIYGQGAKCKTFESAQPISFDLDEMQNMIDAFGAENQSTMFNWDQVYGRGFNTVDCASNVE</sequence>
<dbReference type="InterPro" id="IPR032854">
    <property type="entry name" value="ALKBH3"/>
</dbReference>
<dbReference type="CDD" id="cd00431">
    <property type="entry name" value="cysteine_hydrolases"/>
    <property type="match status" value="1"/>
</dbReference>
<dbReference type="Pfam" id="PF00857">
    <property type="entry name" value="Isochorismatase"/>
    <property type="match status" value="1"/>
</dbReference>
<dbReference type="Pfam" id="PF13532">
    <property type="entry name" value="2OG-FeII_Oxy_2"/>
    <property type="match status" value="1"/>
</dbReference>
<dbReference type="PANTHER" id="PTHR31212:SF5">
    <property type="entry name" value="ISOCHORISMATASE FAMILY PROTEIN FAMILY (AFU_ORTHOLOGUE AFUA_3G14500)"/>
    <property type="match status" value="1"/>
</dbReference>
<dbReference type="InterPro" id="IPR000868">
    <property type="entry name" value="Isochorismatase-like_dom"/>
</dbReference>
<dbReference type="InterPro" id="IPR036380">
    <property type="entry name" value="Isochorismatase-like_sf"/>
</dbReference>
<accession>F4P190</accession>
<dbReference type="GO" id="GO:0006307">
    <property type="term" value="P:DNA alkylation repair"/>
    <property type="evidence" value="ECO:0007669"/>
    <property type="project" value="InterPro"/>
</dbReference>
<dbReference type="InParanoid" id="F4P190"/>
<dbReference type="PROSITE" id="PS51471">
    <property type="entry name" value="FE2OG_OXY"/>
    <property type="match status" value="1"/>
</dbReference>
<feature type="domain" description="Fe2OG dioxygenase" evidence="2">
    <location>
        <begin position="237"/>
        <end position="368"/>
    </location>
</feature>